<keyword evidence="3" id="KW-1185">Reference proteome</keyword>
<dbReference type="InParanoid" id="A0A2J6SKQ1"/>
<dbReference type="Proteomes" id="UP000235371">
    <property type="component" value="Unassembled WGS sequence"/>
</dbReference>
<keyword evidence="1" id="KW-0472">Membrane</keyword>
<keyword evidence="1" id="KW-1133">Transmembrane helix</keyword>
<name>A0A2J6SKQ1_9HELO</name>
<evidence type="ECO:0000256" key="1">
    <source>
        <dbReference type="SAM" id="Phobius"/>
    </source>
</evidence>
<protein>
    <submittedName>
        <fullName evidence="2">Uncharacterized protein</fullName>
    </submittedName>
</protein>
<keyword evidence="1" id="KW-0812">Transmembrane</keyword>
<dbReference type="InterPro" id="IPR021842">
    <property type="entry name" value="DUF3435"/>
</dbReference>
<evidence type="ECO:0000313" key="2">
    <source>
        <dbReference type="EMBL" id="PMD51335.1"/>
    </source>
</evidence>
<gene>
    <name evidence="2" type="ORF">K444DRAFT_545435</name>
</gene>
<dbReference type="Pfam" id="PF11917">
    <property type="entry name" value="DUF3435"/>
    <property type="match status" value="1"/>
</dbReference>
<accession>A0A2J6SKQ1</accession>
<evidence type="ECO:0000313" key="3">
    <source>
        <dbReference type="Proteomes" id="UP000235371"/>
    </source>
</evidence>
<dbReference type="GeneID" id="36584213"/>
<dbReference type="RefSeq" id="XP_024728239.1">
    <property type="nucleotide sequence ID" value="XM_024876134.1"/>
</dbReference>
<reference evidence="2 3" key="1">
    <citation type="submission" date="2016-04" db="EMBL/GenBank/DDBJ databases">
        <title>A degradative enzymes factory behind the ericoid mycorrhizal symbiosis.</title>
        <authorList>
            <consortium name="DOE Joint Genome Institute"/>
            <person name="Martino E."/>
            <person name="Morin E."/>
            <person name="Grelet G."/>
            <person name="Kuo A."/>
            <person name="Kohler A."/>
            <person name="Daghino S."/>
            <person name="Barry K."/>
            <person name="Choi C."/>
            <person name="Cichocki N."/>
            <person name="Clum A."/>
            <person name="Copeland A."/>
            <person name="Hainaut M."/>
            <person name="Haridas S."/>
            <person name="Labutti K."/>
            <person name="Lindquist E."/>
            <person name="Lipzen A."/>
            <person name="Khouja H.-R."/>
            <person name="Murat C."/>
            <person name="Ohm R."/>
            <person name="Olson A."/>
            <person name="Spatafora J."/>
            <person name="Veneault-Fourrey C."/>
            <person name="Henrissat B."/>
            <person name="Grigoriev I."/>
            <person name="Martin F."/>
            <person name="Perotto S."/>
        </authorList>
    </citation>
    <scope>NUCLEOTIDE SEQUENCE [LARGE SCALE GENOMIC DNA]</scope>
    <source>
        <strain evidence="2 3">E</strain>
    </source>
</reference>
<feature type="non-terminal residue" evidence="2">
    <location>
        <position position="1"/>
    </location>
</feature>
<dbReference type="EMBL" id="KZ613912">
    <property type="protein sequence ID" value="PMD51335.1"/>
    <property type="molecule type" value="Genomic_DNA"/>
</dbReference>
<organism evidence="2 3">
    <name type="scientific">Hyaloscypha bicolor E</name>
    <dbReference type="NCBI Taxonomy" id="1095630"/>
    <lineage>
        <taxon>Eukaryota</taxon>
        <taxon>Fungi</taxon>
        <taxon>Dikarya</taxon>
        <taxon>Ascomycota</taxon>
        <taxon>Pezizomycotina</taxon>
        <taxon>Leotiomycetes</taxon>
        <taxon>Helotiales</taxon>
        <taxon>Hyaloscyphaceae</taxon>
        <taxon>Hyaloscypha</taxon>
        <taxon>Hyaloscypha bicolor</taxon>
    </lineage>
</organism>
<proteinExistence type="predicted"/>
<sequence length="54" mass="6339">KKFVFYKGKNLIYYPVLFIIALALANNAFKNKFTSLKQIYNLVIPSTTNRIRLK</sequence>
<feature type="transmembrane region" description="Helical" evidence="1">
    <location>
        <begin position="12"/>
        <end position="29"/>
    </location>
</feature>
<dbReference type="AlphaFoldDB" id="A0A2J6SKQ1"/>